<gene>
    <name evidence="1" type="ORF">PSTG_18692</name>
</gene>
<evidence type="ECO:0000313" key="1">
    <source>
        <dbReference type="EMBL" id="KNE87914.1"/>
    </source>
</evidence>
<accession>A0A0L0UMD0</accession>
<organism evidence="1 2">
    <name type="scientific">Puccinia striiformis f. sp. tritici PST-78</name>
    <dbReference type="NCBI Taxonomy" id="1165861"/>
    <lineage>
        <taxon>Eukaryota</taxon>
        <taxon>Fungi</taxon>
        <taxon>Dikarya</taxon>
        <taxon>Basidiomycota</taxon>
        <taxon>Pucciniomycotina</taxon>
        <taxon>Pucciniomycetes</taxon>
        <taxon>Pucciniales</taxon>
        <taxon>Pucciniaceae</taxon>
        <taxon>Puccinia</taxon>
    </lineage>
</organism>
<comment type="caution">
    <text evidence="1">The sequence shown here is derived from an EMBL/GenBank/DDBJ whole genome shotgun (WGS) entry which is preliminary data.</text>
</comment>
<reference evidence="2" key="1">
    <citation type="submission" date="2014-03" db="EMBL/GenBank/DDBJ databases">
        <title>The Genome Sequence of Puccinia striiformis f. sp. tritici PST-78.</title>
        <authorList>
            <consortium name="The Broad Institute Genome Sequencing Platform"/>
            <person name="Cuomo C."/>
            <person name="Hulbert S."/>
            <person name="Chen X."/>
            <person name="Walker B."/>
            <person name="Young S.K."/>
            <person name="Zeng Q."/>
            <person name="Gargeya S."/>
            <person name="Fitzgerald M."/>
            <person name="Haas B."/>
            <person name="Abouelleil A."/>
            <person name="Alvarado L."/>
            <person name="Arachchi H.M."/>
            <person name="Berlin A.M."/>
            <person name="Chapman S.B."/>
            <person name="Goldberg J."/>
            <person name="Griggs A."/>
            <person name="Gujja S."/>
            <person name="Hansen M."/>
            <person name="Howarth C."/>
            <person name="Imamovic A."/>
            <person name="Larimer J."/>
            <person name="McCowan C."/>
            <person name="Montmayeur A."/>
            <person name="Murphy C."/>
            <person name="Neiman D."/>
            <person name="Pearson M."/>
            <person name="Priest M."/>
            <person name="Roberts A."/>
            <person name="Saif S."/>
            <person name="Shea T."/>
            <person name="Sisk P."/>
            <person name="Sykes S."/>
            <person name="Wortman J."/>
            <person name="Nusbaum C."/>
            <person name="Birren B."/>
        </authorList>
    </citation>
    <scope>NUCLEOTIDE SEQUENCE [LARGE SCALE GENOMIC DNA]</scope>
    <source>
        <strain evidence="2">race PST-78</strain>
    </source>
</reference>
<dbReference type="EMBL" id="AJIL01003723">
    <property type="protein sequence ID" value="KNE87914.1"/>
    <property type="molecule type" value="Genomic_DNA"/>
</dbReference>
<keyword evidence="2" id="KW-1185">Reference proteome</keyword>
<dbReference type="Proteomes" id="UP000054564">
    <property type="component" value="Unassembled WGS sequence"/>
</dbReference>
<proteinExistence type="predicted"/>
<evidence type="ECO:0000313" key="2">
    <source>
        <dbReference type="Proteomes" id="UP000054564"/>
    </source>
</evidence>
<sequence>MSNYSSILEFRFQSFSNEEEEGNKKLIRRSKVLPGVKIYRLHGSLDLQTPLKSLNTFSKPEKGV</sequence>
<protein>
    <submittedName>
        <fullName evidence="1">Uncharacterized protein</fullName>
    </submittedName>
</protein>
<name>A0A0L0UMD0_9BASI</name>
<dbReference type="AlphaFoldDB" id="A0A0L0UMD0"/>